<keyword evidence="2" id="KW-1185">Reference proteome</keyword>
<dbReference type="Gene3D" id="1.10.3100.20">
    <property type="entry name" value="Protein of unknown function DUF269"/>
    <property type="match status" value="1"/>
</dbReference>
<evidence type="ECO:0000313" key="1">
    <source>
        <dbReference type="EMBL" id="MFD1180332.1"/>
    </source>
</evidence>
<reference evidence="2" key="1">
    <citation type="journal article" date="2019" name="Int. J. Syst. Evol. Microbiol.">
        <title>The Global Catalogue of Microorganisms (GCM) 10K type strain sequencing project: providing services to taxonomists for standard genome sequencing and annotation.</title>
        <authorList>
            <consortium name="The Broad Institute Genomics Platform"/>
            <consortium name="The Broad Institute Genome Sequencing Center for Infectious Disease"/>
            <person name="Wu L."/>
            <person name="Ma J."/>
        </authorList>
    </citation>
    <scope>NUCLEOTIDE SEQUENCE [LARGE SCALE GENOMIC DNA]</scope>
    <source>
        <strain evidence="2">CCUG 48216</strain>
    </source>
</reference>
<dbReference type="EMBL" id="JBHTKZ010000002">
    <property type="protein sequence ID" value="MFD1180332.1"/>
    <property type="molecule type" value="Genomic_DNA"/>
</dbReference>
<proteinExistence type="predicted"/>
<evidence type="ECO:0000313" key="2">
    <source>
        <dbReference type="Proteomes" id="UP001597211"/>
    </source>
</evidence>
<dbReference type="RefSeq" id="WP_240267492.1">
    <property type="nucleotide sequence ID" value="NZ_JAKSXN010000001.1"/>
</dbReference>
<organism evidence="1 2">
    <name type="scientific">Paenibacillus timonensis</name>
    <dbReference type="NCBI Taxonomy" id="225915"/>
    <lineage>
        <taxon>Bacteria</taxon>
        <taxon>Bacillati</taxon>
        <taxon>Bacillota</taxon>
        <taxon>Bacilli</taxon>
        <taxon>Bacillales</taxon>
        <taxon>Paenibacillaceae</taxon>
        <taxon>Paenibacillus</taxon>
    </lineage>
</organism>
<name>A0ABW3S763_9BACL</name>
<accession>A0ABW3S763</accession>
<dbReference type="Proteomes" id="UP001597211">
    <property type="component" value="Unassembled WGS sequence"/>
</dbReference>
<dbReference type="PIRSF" id="PIRSF005788">
    <property type="entry name" value="NifK"/>
    <property type="match status" value="1"/>
</dbReference>
<comment type="caution">
    <text evidence="1">The sequence shown here is derived from an EMBL/GenBank/DDBJ whole genome shotgun (WGS) entry which is preliminary data.</text>
</comment>
<gene>
    <name evidence="1" type="ORF">ACFQ2Z_03075</name>
</gene>
<dbReference type="InterPro" id="IPR004952">
    <property type="entry name" value="NifX-assoc_nitrogen_fix"/>
</dbReference>
<dbReference type="Pfam" id="PF03270">
    <property type="entry name" value="DUF269"/>
    <property type="match status" value="1"/>
</dbReference>
<protein>
    <submittedName>
        <fullName evidence="1">DUF269 domain-containing protein</fullName>
    </submittedName>
</protein>
<sequence>MEEPLDEVNESDRRLLRTFNQSLCGLIDAYDAFGRGAGLHPAEKIERMLLFSPEEKRASGQDCAPSLKLRRQVEQVFQAMAVTLEAETRCLVQSMVEMNAEGFGRAIVSSGRLILVSTTLRAGLRFPFASRAKLERFALTCLKEALGWLTRHRDLASSG</sequence>